<dbReference type="EC" id="5.2.1.8" evidence="5"/>
<dbReference type="InterPro" id="IPR002130">
    <property type="entry name" value="Cyclophilin-type_PPIase_dom"/>
</dbReference>
<sequence>MQLEDLAASYSGAVIKTNFGDIKVKFYIAESPLTVNNFMNLAKKGFYDGTKFHRIIKDFMIQGGDPNSKDDDWSNDGMGGPGYQFQDEINSHKLVRGSLAMANSGANTNGSQFFIVTAEATPHLDGKHTNFGEVVEGMAVIDNIEGVETNSQDHPLEDVVVEGIELIEK</sequence>
<dbReference type="GO" id="GO:0006457">
    <property type="term" value="P:protein folding"/>
    <property type="evidence" value="ECO:0007669"/>
    <property type="project" value="InterPro"/>
</dbReference>
<dbReference type="PROSITE" id="PS00170">
    <property type="entry name" value="CSA_PPIASE_1"/>
    <property type="match status" value="1"/>
</dbReference>
<keyword evidence="4 5" id="KW-0413">Isomerase</keyword>
<accession>A0A1F5S864</accession>
<evidence type="ECO:0000313" key="7">
    <source>
        <dbReference type="EMBL" id="OGF22938.1"/>
    </source>
</evidence>
<comment type="function">
    <text evidence="1 5">PPIases accelerate the folding of proteins. It catalyzes the cis-trans isomerization of proline imidic peptide bonds in oligopeptides.</text>
</comment>
<dbReference type="PROSITE" id="PS50072">
    <property type="entry name" value="CSA_PPIASE_2"/>
    <property type="match status" value="1"/>
</dbReference>
<evidence type="ECO:0000313" key="8">
    <source>
        <dbReference type="Proteomes" id="UP000178323"/>
    </source>
</evidence>
<dbReference type="PIRSF" id="PIRSF001467">
    <property type="entry name" value="Peptidylpro_ismrse"/>
    <property type="match status" value="1"/>
</dbReference>
<evidence type="ECO:0000259" key="6">
    <source>
        <dbReference type="PROSITE" id="PS50072"/>
    </source>
</evidence>
<keyword evidence="3 5" id="KW-0697">Rotamase</keyword>
<feature type="domain" description="PPIase cyclophilin-type" evidence="6">
    <location>
        <begin position="9"/>
        <end position="166"/>
    </location>
</feature>
<dbReference type="AlphaFoldDB" id="A0A1F5S864"/>
<name>A0A1F5S864_9BACT</name>
<organism evidence="7 8">
    <name type="scientific">Candidatus Falkowbacteria bacterium RBG_13_39_14</name>
    <dbReference type="NCBI Taxonomy" id="1797985"/>
    <lineage>
        <taxon>Bacteria</taxon>
        <taxon>Candidatus Falkowiibacteriota</taxon>
    </lineage>
</organism>
<comment type="catalytic activity">
    <reaction evidence="5">
        <text>[protein]-peptidylproline (omega=180) = [protein]-peptidylproline (omega=0)</text>
        <dbReference type="Rhea" id="RHEA:16237"/>
        <dbReference type="Rhea" id="RHEA-COMP:10747"/>
        <dbReference type="Rhea" id="RHEA-COMP:10748"/>
        <dbReference type="ChEBI" id="CHEBI:83833"/>
        <dbReference type="ChEBI" id="CHEBI:83834"/>
        <dbReference type="EC" id="5.2.1.8"/>
    </reaction>
</comment>
<dbReference type="PANTHER" id="PTHR45625:SF4">
    <property type="entry name" value="PEPTIDYLPROLYL ISOMERASE DOMAIN AND WD REPEAT-CONTAINING PROTEIN 1"/>
    <property type="match status" value="1"/>
</dbReference>
<dbReference type="Gene3D" id="2.40.100.10">
    <property type="entry name" value="Cyclophilin-like"/>
    <property type="match status" value="1"/>
</dbReference>
<protein>
    <recommendedName>
        <fullName evidence="5">Peptidyl-prolyl cis-trans isomerase</fullName>
        <shortName evidence="5">PPIase</shortName>
        <ecNumber evidence="5">5.2.1.8</ecNumber>
    </recommendedName>
</protein>
<comment type="caution">
    <text evidence="7">The sequence shown here is derived from an EMBL/GenBank/DDBJ whole genome shotgun (WGS) entry which is preliminary data.</text>
</comment>
<dbReference type="InterPro" id="IPR029000">
    <property type="entry name" value="Cyclophilin-like_dom_sf"/>
</dbReference>
<dbReference type="EMBL" id="MFFS01000008">
    <property type="protein sequence ID" value="OGF22938.1"/>
    <property type="molecule type" value="Genomic_DNA"/>
</dbReference>
<dbReference type="InterPro" id="IPR020892">
    <property type="entry name" value="Cyclophilin-type_PPIase_CS"/>
</dbReference>
<evidence type="ECO:0000256" key="2">
    <source>
        <dbReference type="ARBA" id="ARBA00007365"/>
    </source>
</evidence>
<reference evidence="7 8" key="1">
    <citation type="journal article" date="2016" name="Nat. Commun.">
        <title>Thousands of microbial genomes shed light on interconnected biogeochemical processes in an aquifer system.</title>
        <authorList>
            <person name="Anantharaman K."/>
            <person name="Brown C.T."/>
            <person name="Hug L.A."/>
            <person name="Sharon I."/>
            <person name="Castelle C.J."/>
            <person name="Probst A.J."/>
            <person name="Thomas B.C."/>
            <person name="Singh A."/>
            <person name="Wilkins M.J."/>
            <person name="Karaoz U."/>
            <person name="Brodie E.L."/>
            <person name="Williams K.H."/>
            <person name="Hubbard S.S."/>
            <person name="Banfield J.F."/>
        </authorList>
    </citation>
    <scope>NUCLEOTIDE SEQUENCE [LARGE SCALE GENOMIC DNA]</scope>
</reference>
<dbReference type="PANTHER" id="PTHR45625">
    <property type="entry name" value="PEPTIDYL-PROLYL CIS-TRANS ISOMERASE-RELATED"/>
    <property type="match status" value="1"/>
</dbReference>
<dbReference type="Pfam" id="PF00160">
    <property type="entry name" value="Pro_isomerase"/>
    <property type="match status" value="1"/>
</dbReference>
<dbReference type="PRINTS" id="PR00153">
    <property type="entry name" value="CSAPPISMRASE"/>
</dbReference>
<evidence type="ECO:0000256" key="5">
    <source>
        <dbReference type="RuleBase" id="RU363019"/>
    </source>
</evidence>
<dbReference type="InterPro" id="IPR044666">
    <property type="entry name" value="Cyclophilin_A-like"/>
</dbReference>
<dbReference type="CDD" id="cd00317">
    <property type="entry name" value="cyclophilin"/>
    <property type="match status" value="1"/>
</dbReference>
<evidence type="ECO:0000256" key="4">
    <source>
        <dbReference type="ARBA" id="ARBA00023235"/>
    </source>
</evidence>
<dbReference type="InterPro" id="IPR024936">
    <property type="entry name" value="Cyclophilin-type_PPIase"/>
</dbReference>
<proteinExistence type="inferred from homology"/>
<dbReference type="Proteomes" id="UP000178323">
    <property type="component" value="Unassembled WGS sequence"/>
</dbReference>
<evidence type="ECO:0000256" key="1">
    <source>
        <dbReference type="ARBA" id="ARBA00002388"/>
    </source>
</evidence>
<gene>
    <name evidence="7" type="ORF">A2Y83_02140</name>
</gene>
<dbReference type="GO" id="GO:0003755">
    <property type="term" value="F:peptidyl-prolyl cis-trans isomerase activity"/>
    <property type="evidence" value="ECO:0007669"/>
    <property type="project" value="UniProtKB-UniRule"/>
</dbReference>
<comment type="similarity">
    <text evidence="2 5">Belongs to the cyclophilin-type PPIase family.</text>
</comment>
<evidence type="ECO:0000256" key="3">
    <source>
        <dbReference type="ARBA" id="ARBA00023110"/>
    </source>
</evidence>
<dbReference type="SUPFAM" id="SSF50891">
    <property type="entry name" value="Cyclophilin-like"/>
    <property type="match status" value="1"/>
</dbReference>
<dbReference type="STRING" id="1797985.A2Y83_02140"/>